<dbReference type="GO" id="GO:0070566">
    <property type="term" value="F:adenylyltransferase activity"/>
    <property type="evidence" value="ECO:0007669"/>
    <property type="project" value="InterPro"/>
</dbReference>
<evidence type="ECO:0000256" key="6">
    <source>
        <dbReference type="ARBA" id="ARBA00048566"/>
    </source>
</evidence>
<keyword evidence="8" id="KW-0548">Nucleotidyltransferase</keyword>
<name>I5BVH2_9HYPH</name>
<accession>I5BVH2</accession>
<feature type="domain" description="Adenylyltransferase AadA C-terminal" evidence="7">
    <location>
        <begin position="159"/>
        <end position="258"/>
    </location>
</feature>
<reference evidence="8 9" key="1">
    <citation type="journal article" date="2012" name="J. Bacteriol.">
        <title>Genome Sequence of Nitratireductor aquibiodomus Strain RA22.</title>
        <authorList>
            <person name="Singh A."/>
            <person name="Jangir P.K."/>
            <person name="Kumari C."/>
            <person name="Sharma R."/>
        </authorList>
    </citation>
    <scope>NUCLEOTIDE SEQUENCE [LARGE SCALE GENOMIC DNA]</scope>
    <source>
        <strain evidence="8 9">RA22</strain>
    </source>
</reference>
<dbReference type="PIRSF" id="PIRSF000819">
    <property type="entry name" value="Streptomycin_3-adenylyltransf"/>
    <property type="match status" value="1"/>
</dbReference>
<comment type="catalytic activity">
    <reaction evidence="5">
        <text>spectinomycin + ATP = 9-O-adenylylspectinomycin + diphosphate</text>
        <dbReference type="Rhea" id="RHEA:63228"/>
        <dbReference type="ChEBI" id="CHEBI:30616"/>
        <dbReference type="ChEBI" id="CHEBI:33019"/>
        <dbReference type="ChEBI" id="CHEBI:146260"/>
        <dbReference type="ChEBI" id="CHEBI:146261"/>
    </reaction>
</comment>
<dbReference type="CDD" id="cd05403">
    <property type="entry name" value="NT_KNTase_like"/>
    <property type="match status" value="1"/>
</dbReference>
<evidence type="ECO:0000256" key="1">
    <source>
        <dbReference type="ARBA" id="ARBA00022679"/>
    </source>
</evidence>
<dbReference type="RefSeq" id="WP_007009423.1">
    <property type="nucleotide sequence ID" value="NZ_AJXZ01000038.1"/>
</dbReference>
<dbReference type="AlphaFoldDB" id="I5BVH2"/>
<keyword evidence="2" id="KW-0046">Antibiotic resistance</keyword>
<dbReference type="GO" id="GO:0009012">
    <property type="term" value="F:aminoglycoside 3''-adenylyltransferase activity"/>
    <property type="evidence" value="ECO:0007669"/>
    <property type="project" value="UniProtKB-EC"/>
</dbReference>
<evidence type="ECO:0000256" key="3">
    <source>
        <dbReference type="ARBA" id="ARBA00035126"/>
    </source>
</evidence>
<dbReference type="SUPFAM" id="SSF81301">
    <property type="entry name" value="Nucleotidyltransferase"/>
    <property type="match status" value="1"/>
</dbReference>
<dbReference type="Pfam" id="PF13427">
    <property type="entry name" value="AadA_C"/>
    <property type="match status" value="1"/>
</dbReference>
<comment type="caution">
    <text evidence="8">The sequence shown here is derived from an EMBL/GenBank/DDBJ whole genome shotgun (WGS) entry which is preliminary data.</text>
</comment>
<evidence type="ECO:0000313" key="8">
    <source>
        <dbReference type="EMBL" id="EIM73574.1"/>
    </source>
</evidence>
<dbReference type="PATRIC" id="fig|1189611.3.peg.3116"/>
<comment type="catalytic activity">
    <reaction evidence="6">
        <text>streptomycin + ATP = 3''-O-adenylylstreptomycin + diphosphate</text>
        <dbReference type="Rhea" id="RHEA:20245"/>
        <dbReference type="ChEBI" id="CHEBI:30616"/>
        <dbReference type="ChEBI" id="CHEBI:33019"/>
        <dbReference type="ChEBI" id="CHEBI:58007"/>
        <dbReference type="ChEBI" id="CHEBI:58605"/>
        <dbReference type="EC" id="2.7.7.47"/>
    </reaction>
</comment>
<dbReference type="InterPro" id="IPR024172">
    <property type="entry name" value="AadA/Aad9"/>
</dbReference>
<organism evidence="8 9">
    <name type="scientific">Nitratireductor aquibiodomus RA22</name>
    <dbReference type="NCBI Taxonomy" id="1189611"/>
    <lineage>
        <taxon>Bacteria</taxon>
        <taxon>Pseudomonadati</taxon>
        <taxon>Pseudomonadota</taxon>
        <taxon>Alphaproteobacteria</taxon>
        <taxon>Hyphomicrobiales</taxon>
        <taxon>Phyllobacteriaceae</taxon>
        <taxon>Nitratireductor</taxon>
    </lineage>
</organism>
<sequence>MANAHMDAPTGTEKHPTEALQALSLLQQWLGDALIAVYLHGSAVTEGLRTRSDVDVFAVVDEAITASARAGLTGDLLAISGHYPFDKEGRRPLEVVIFQRPDLTCMPYPARVEFVYGEWLREALEQGAVLEAEASPEYTLLLAQAREEAIPLIGPKAAELVPEVPHSTICRAIGDLLPELLRSLKGDERNVLLTLARMWLTVRTGHFVSKNAAANWALAQLSGDAAAVVAIARDAYLGNGDDDLHLRRTQVWHAAQGIKERILTALRELK</sequence>
<dbReference type="Proteomes" id="UP000004622">
    <property type="component" value="Unassembled WGS sequence"/>
</dbReference>
<evidence type="ECO:0000256" key="4">
    <source>
        <dbReference type="ARBA" id="ARBA00035252"/>
    </source>
</evidence>
<dbReference type="InterPro" id="IPR043519">
    <property type="entry name" value="NT_sf"/>
</dbReference>
<proteinExistence type="predicted"/>
<keyword evidence="1 8" id="KW-0808">Transferase</keyword>
<evidence type="ECO:0000259" key="7">
    <source>
        <dbReference type="Pfam" id="PF13427"/>
    </source>
</evidence>
<dbReference type="EMBL" id="AJXZ01000038">
    <property type="protein sequence ID" value="EIM73574.1"/>
    <property type="molecule type" value="Genomic_DNA"/>
</dbReference>
<dbReference type="EC" id="2.7.7.47" evidence="3"/>
<dbReference type="OrthoDB" id="7058480at2"/>
<evidence type="ECO:0000256" key="5">
    <source>
        <dbReference type="ARBA" id="ARBA00047831"/>
    </source>
</evidence>
<protein>
    <recommendedName>
        <fullName evidence="4">Aminoglycoside (3'') (9) adenylyltransferase</fullName>
        <ecNumber evidence="3">2.7.7.47</ecNumber>
    </recommendedName>
</protein>
<gene>
    <name evidence="8" type="ORF">A33O_15416</name>
</gene>
<dbReference type="GO" id="GO:0046677">
    <property type="term" value="P:response to antibiotic"/>
    <property type="evidence" value="ECO:0007669"/>
    <property type="project" value="UniProtKB-KW"/>
</dbReference>
<dbReference type="NCBIfam" id="NF010309">
    <property type="entry name" value="PRK13746.1"/>
    <property type="match status" value="1"/>
</dbReference>
<evidence type="ECO:0000313" key="9">
    <source>
        <dbReference type="Proteomes" id="UP000004622"/>
    </source>
</evidence>
<evidence type="ECO:0000256" key="2">
    <source>
        <dbReference type="ARBA" id="ARBA00023251"/>
    </source>
</evidence>
<dbReference type="InterPro" id="IPR025184">
    <property type="entry name" value="AadA_C"/>
</dbReference>